<evidence type="ECO:0000256" key="4">
    <source>
        <dbReference type="ARBA" id="ARBA00023242"/>
    </source>
</evidence>
<dbReference type="Pfam" id="PF14500">
    <property type="entry name" value="MMS19_N"/>
    <property type="match status" value="1"/>
</dbReference>
<keyword evidence="4 5" id="KW-0539">Nucleus</keyword>
<feature type="domain" description="MMS19 N-terminal" evidence="7">
    <location>
        <begin position="46"/>
        <end position="314"/>
    </location>
</feature>
<evidence type="ECO:0000313" key="8">
    <source>
        <dbReference type="EMBL" id="GAV61259.1"/>
    </source>
</evidence>
<comment type="subcellular location">
    <subcellularLocation>
        <location evidence="1 5">Nucleus</location>
    </subcellularLocation>
</comment>
<evidence type="ECO:0000256" key="1">
    <source>
        <dbReference type="ARBA" id="ARBA00004123"/>
    </source>
</evidence>
<dbReference type="GO" id="GO:0006281">
    <property type="term" value="P:DNA repair"/>
    <property type="evidence" value="ECO:0007669"/>
    <property type="project" value="UniProtKB-UniRule"/>
</dbReference>
<reference evidence="9" key="1">
    <citation type="submission" date="2016-04" db="EMBL/GenBank/DDBJ databases">
        <title>Cephalotus genome sequencing.</title>
        <authorList>
            <person name="Fukushima K."/>
            <person name="Hasebe M."/>
            <person name="Fang X."/>
        </authorList>
    </citation>
    <scope>NUCLEOTIDE SEQUENCE [LARGE SCALE GENOMIC DNA]</scope>
    <source>
        <strain evidence="9">cv. St1</strain>
    </source>
</reference>
<name>A0A1Q3AZV8_CEPFO</name>
<dbReference type="GO" id="GO:0005634">
    <property type="term" value="C:nucleus"/>
    <property type="evidence" value="ECO:0007669"/>
    <property type="project" value="UniProtKB-SubCell"/>
</dbReference>
<proteinExistence type="inferred from homology"/>
<dbReference type="InterPro" id="IPR029240">
    <property type="entry name" value="MMS19_N"/>
</dbReference>
<evidence type="ECO:0000259" key="7">
    <source>
        <dbReference type="Pfam" id="PF14500"/>
    </source>
</evidence>
<dbReference type="Gene3D" id="1.25.10.10">
    <property type="entry name" value="Leucine-rich Repeat Variant"/>
    <property type="match status" value="1"/>
</dbReference>
<dbReference type="InterPro" id="IPR024687">
    <property type="entry name" value="MMS19_C"/>
</dbReference>
<keyword evidence="9" id="KW-1185">Reference proteome</keyword>
<gene>
    <name evidence="8" type="ORF">CFOL_v3_04787</name>
</gene>
<dbReference type="Pfam" id="PF12460">
    <property type="entry name" value="MMS19_C"/>
    <property type="match status" value="1"/>
</dbReference>
<evidence type="ECO:0000313" key="9">
    <source>
        <dbReference type="Proteomes" id="UP000187406"/>
    </source>
</evidence>
<protein>
    <recommendedName>
        <fullName evidence="5">MMS19 nucleotide excision repair protein</fullName>
    </recommendedName>
</protein>
<evidence type="ECO:0000259" key="6">
    <source>
        <dbReference type="Pfam" id="PF12460"/>
    </source>
</evidence>
<dbReference type="OrthoDB" id="342900at2759"/>
<comment type="caution">
    <text evidence="8">The sequence shown here is derived from an EMBL/GenBank/DDBJ whole genome shotgun (WGS) entry which is preliminary data.</text>
</comment>
<keyword evidence="5" id="KW-0234">DNA repair</keyword>
<evidence type="ECO:0000256" key="5">
    <source>
        <dbReference type="RuleBase" id="RU367072"/>
    </source>
</evidence>
<dbReference type="AlphaFoldDB" id="A0A1Q3AZV8"/>
<dbReference type="Proteomes" id="UP000187406">
    <property type="component" value="Unassembled WGS sequence"/>
</dbReference>
<dbReference type="SUPFAM" id="SSF48371">
    <property type="entry name" value="ARM repeat"/>
    <property type="match status" value="2"/>
</dbReference>
<feature type="domain" description="MMS19 C-terminal" evidence="6">
    <location>
        <begin position="681"/>
        <end position="1093"/>
    </location>
</feature>
<dbReference type="FunCoup" id="A0A1Q3AZV8">
    <property type="interactions" value="3254"/>
</dbReference>
<dbReference type="PANTHER" id="PTHR12891:SF0">
    <property type="entry name" value="MMS19 NUCLEOTIDE EXCISION REPAIR PROTEIN HOMOLOG"/>
    <property type="match status" value="1"/>
</dbReference>
<evidence type="ECO:0000256" key="2">
    <source>
        <dbReference type="ARBA" id="ARBA00009340"/>
    </source>
</evidence>
<accession>A0A1Q3AZV8</accession>
<keyword evidence="5" id="KW-0227">DNA damage</keyword>
<dbReference type="PANTHER" id="PTHR12891">
    <property type="entry name" value="DNA REPAIR/TRANSCRIPTION PROTEIN MET18/MMS19"/>
    <property type="match status" value="1"/>
</dbReference>
<evidence type="ECO:0000256" key="3">
    <source>
        <dbReference type="ARBA" id="ARBA00022737"/>
    </source>
</evidence>
<comment type="function">
    <text evidence="5">Key component of the cytosolic iron-sulfur protein assembly (CIA) complex, a multiprotein complex that mediates the incorporation of iron-sulfur cluster into apoproteins specifically involved in DNA metabolism and genomic integrity. In the CIA complex, MMS19 acts as an adapter between early-acting CIA components and a subset of cellular target iron-sulfur proteins.</text>
</comment>
<keyword evidence="3" id="KW-0677">Repeat</keyword>
<sequence>MTEPSELTQHIESFVDSARSPAQQAASIHAIVSLVKKDVLTIETLVKEMGMYLTTTDNIIRARGILLLGEVLTQLASKPVDNATVHSLIGFFIDRLADWKALRGALVGCLALMRRKNSVGAVSRSDAKAVAQSLLQNLQVQSLGQHDRKLCFELLECLLESYPGAAALMGDDLVYGICEAIDGEKDPQCLILTFHIVYVLAQVHADPSGLLSSFAGDLFEILERYFPIHFTHPTGDDVDVKREDLSKALMLAFSSTPLFEPFVIPLLLEKLSSFLPSAKVDSLKYLSSCTINYGTERMEKHAGAIWSSLKDTIFTSHEPALPFASETQNARGVQENEMATEALTLLQKLIMQNNGSFVNLIINDEEINMIFNTINSCTSYNEIPPQSKQKLHAVGCILSVSAKASIASCNRVIESFFPRLMDALGLAVRNSHRDPSPIDNYVISKRHTGGALYLCIELLAACRDLIAGSSELASESILAHETCFSLLQNFSTPLVEAFKSTLADSSRETYNADTYFVVKGLQILSTFPGGYLLISKSILENILVTFVSIITVDFHKMLVWRSALKALVHIGSFTERCHNSEKTMSYMGIVVDKIVSLACVDSSNMPFPLILEAISEIGRSGRNYMLKIVQGIKEAVCANLSEVYAHGNLKSAETLVQLLECYSDKVLPWIHETGGFEELLLQFVVNIWDQIENCKAFSFQVHEKGLLDATMKAMKLTVGGCSRESQHIIVQKAYTVLSSSTIIPLNKSSTIPVQLEGLQITQEIDNTSSVDEWIHSLYASVITAVHPQTPIPNVRFTLHLFMTTLLKGSLPAAQALGSIVNKLSVELNGTKISSDCTLEDALDMICNQLGGGMINTNETALANLCRDAVNSRFLEIHAIVGLSWIGKGLLMRGHEKVKDITMIFLECLLSNGKMGTLPLKQCSPEISFEQEVHHSVMKCAADAFQILMGDSEVCLNRKFHAIIRPLYKQRFFSTIMPILQSLIMKTDSSLSRYMLYRAFAHIISETPLIVILDDAKKLIPLLLDGLHTLASDVLDRDILYSLLLVLSGILTNKNGQDAVLECPHIIINCLIELIFYPHKTLVRETAIQCLVAMSVLPHARIYPMRLQVLRAVSNALDDSKRAVRQEAVRCRQAWASTASRSHHV</sequence>
<dbReference type="InterPro" id="IPR016024">
    <property type="entry name" value="ARM-type_fold"/>
</dbReference>
<dbReference type="GO" id="GO:0097361">
    <property type="term" value="C:cytosolic [4Fe-4S] assembly targeting complex"/>
    <property type="evidence" value="ECO:0007669"/>
    <property type="project" value="UniProtKB-UniRule"/>
</dbReference>
<dbReference type="EMBL" id="BDDD01000190">
    <property type="protein sequence ID" value="GAV61259.1"/>
    <property type="molecule type" value="Genomic_DNA"/>
</dbReference>
<dbReference type="GO" id="GO:0051604">
    <property type="term" value="P:protein maturation"/>
    <property type="evidence" value="ECO:0007669"/>
    <property type="project" value="UniProtKB-UniRule"/>
</dbReference>
<dbReference type="InParanoid" id="A0A1Q3AZV8"/>
<dbReference type="InterPro" id="IPR011989">
    <property type="entry name" value="ARM-like"/>
</dbReference>
<comment type="similarity">
    <text evidence="2 5">Belongs to the MET18/MMS19 family.</text>
</comment>
<organism evidence="8 9">
    <name type="scientific">Cephalotus follicularis</name>
    <name type="common">Albany pitcher plant</name>
    <dbReference type="NCBI Taxonomy" id="3775"/>
    <lineage>
        <taxon>Eukaryota</taxon>
        <taxon>Viridiplantae</taxon>
        <taxon>Streptophyta</taxon>
        <taxon>Embryophyta</taxon>
        <taxon>Tracheophyta</taxon>
        <taxon>Spermatophyta</taxon>
        <taxon>Magnoliopsida</taxon>
        <taxon>eudicotyledons</taxon>
        <taxon>Gunneridae</taxon>
        <taxon>Pentapetalae</taxon>
        <taxon>rosids</taxon>
        <taxon>fabids</taxon>
        <taxon>Oxalidales</taxon>
        <taxon>Cephalotaceae</taxon>
        <taxon>Cephalotus</taxon>
    </lineage>
</organism>
<dbReference type="GO" id="GO:0016226">
    <property type="term" value="P:iron-sulfur cluster assembly"/>
    <property type="evidence" value="ECO:0007669"/>
    <property type="project" value="UniProtKB-UniRule"/>
</dbReference>
<dbReference type="InterPro" id="IPR039920">
    <property type="entry name" value="MMS19"/>
</dbReference>
<dbReference type="STRING" id="3775.A0A1Q3AZV8"/>